<feature type="region of interest" description="Disordered" evidence="4">
    <location>
        <begin position="501"/>
        <end position="524"/>
    </location>
</feature>
<dbReference type="GO" id="GO:0008361">
    <property type="term" value="P:regulation of cell size"/>
    <property type="evidence" value="ECO:0007669"/>
    <property type="project" value="UniProtKB-ARBA"/>
</dbReference>
<dbReference type="InterPro" id="IPR000504">
    <property type="entry name" value="RRM_dom"/>
</dbReference>
<keyword evidence="2 3" id="KW-0694">RNA-binding</keyword>
<dbReference type="OrthoDB" id="431169at2759"/>
<evidence type="ECO:0000256" key="4">
    <source>
        <dbReference type="SAM" id="MobiDB-lite"/>
    </source>
</evidence>
<evidence type="ECO:0000259" key="5">
    <source>
        <dbReference type="PROSITE" id="PS50102"/>
    </source>
</evidence>
<feature type="compositionally biased region" description="Polar residues" evidence="4">
    <location>
        <begin position="436"/>
        <end position="449"/>
    </location>
</feature>
<dbReference type="FunFam" id="3.30.70.330:FF:000089">
    <property type="entry name" value="RNA binding protein"/>
    <property type="match status" value="1"/>
</dbReference>
<proteinExistence type="predicted"/>
<feature type="compositionally biased region" description="Low complexity" evidence="4">
    <location>
        <begin position="1"/>
        <end position="15"/>
    </location>
</feature>
<name>A0A1E3P9R1_WICAA</name>
<feature type="region of interest" description="Disordered" evidence="4">
    <location>
        <begin position="425"/>
        <end position="457"/>
    </location>
</feature>
<feature type="compositionally biased region" description="Low complexity" evidence="4">
    <location>
        <begin position="347"/>
        <end position="387"/>
    </location>
</feature>
<organism evidence="6 7">
    <name type="scientific">Wickerhamomyces anomalus (strain ATCC 58044 / CBS 1984 / NCYC 433 / NRRL Y-366-8)</name>
    <name type="common">Yeast</name>
    <name type="synonym">Hansenula anomala</name>
    <dbReference type="NCBI Taxonomy" id="683960"/>
    <lineage>
        <taxon>Eukaryota</taxon>
        <taxon>Fungi</taxon>
        <taxon>Dikarya</taxon>
        <taxon>Ascomycota</taxon>
        <taxon>Saccharomycotina</taxon>
        <taxon>Saccharomycetes</taxon>
        <taxon>Phaffomycetales</taxon>
        <taxon>Wickerhamomycetaceae</taxon>
        <taxon>Wickerhamomyces</taxon>
    </lineage>
</organism>
<dbReference type="PANTHER" id="PTHR10501">
    <property type="entry name" value="U1 SMALL NUCLEAR RIBONUCLEOPROTEIN A/U2 SMALL NUCLEAR RIBONUCLEOPROTEIN B"/>
    <property type="match status" value="1"/>
</dbReference>
<sequence length="524" mass="56950">MTTQANMQPHQQQTQPPNPLAVNTSRTSPNNSAINFAPSGGLNENGRKSSLQSSPINLTSNLNNLNLGQAQEQENIQQQIYTLKIKNLPSDISLRESYCIFALAKDFIGVDLIMDSSNLPVLFAKFKSLSAASKYSQVLESSQIFGPSYPTFLKTEVVDENYQMGLNLGSSAKRPSIGNQRSRFLFSDPFSNDTIPEAVPESATGTNGLGKSLLLMESQQDAREYEQLVRDPWHQQPVSQQQQQQQQQQPHTSQSSAQLPVSTSIGQANPQFANSTPQTPSIEWDRRRQNSAFFNSQSPLLTSQLSASQIPTQLSLSQQQQQNPQQPQQLPQGLGQSSMPIPPASAPAPQSQQLPSQMGGPQAPSSASQPPTLSNSQQSSQVDLSLLARVPPPANPADQNPPCNTLYVGNLPPDATEAELRQLFSPQRGFRRLSFRTKTQPLNGTSQPNSGPSSHSHGPMCFVEFEDVAHATRALAELYGRTLPRPGGIPGKGGIRLSFSKNPLGVRGPGQRRSSSFAYQGFKG</sequence>
<feature type="region of interest" description="Disordered" evidence="4">
    <location>
        <begin position="311"/>
        <end position="410"/>
    </location>
</feature>
<dbReference type="InterPro" id="IPR012677">
    <property type="entry name" value="Nucleotide-bd_a/b_plait_sf"/>
</dbReference>
<accession>A0A1E3P9R1</accession>
<dbReference type="AlphaFoldDB" id="A0A1E3P9R1"/>
<dbReference type="Gene3D" id="3.30.70.330">
    <property type="match status" value="1"/>
</dbReference>
<feature type="compositionally biased region" description="Low complexity" evidence="4">
    <location>
        <begin position="311"/>
        <end position="339"/>
    </location>
</feature>
<evidence type="ECO:0000256" key="3">
    <source>
        <dbReference type="PROSITE-ProRule" id="PRU00176"/>
    </source>
</evidence>
<dbReference type="PROSITE" id="PS50102">
    <property type="entry name" value="RRM"/>
    <property type="match status" value="1"/>
</dbReference>
<evidence type="ECO:0000313" key="7">
    <source>
        <dbReference type="Proteomes" id="UP000094112"/>
    </source>
</evidence>
<dbReference type="SUPFAM" id="SSF54928">
    <property type="entry name" value="RNA-binding domain, RBD"/>
    <property type="match status" value="1"/>
</dbReference>
<dbReference type="GO" id="GO:0061157">
    <property type="term" value="P:mRNA destabilization"/>
    <property type="evidence" value="ECO:0007669"/>
    <property type="project" value="UniProtKB-ARBA"/>
</dbReference>
<evidence type="ECO:0000256" key="2">
    <source>
        <dbReference type="ARBA" id="ARBA00022884"/>
    </source>
</evidence>
<dbReference type="RefSeq" id="XP_019041151.1">
    <property type="nucleotide sequence ID" value="XM_019180365.1"/>
</dbReference>
<dbReference type="SMART" id="SM00360">
    <property type="entry name" value="RRM"/>
    <property type="match status" value="1"/>
</dbReference>
<feature type="region of interest" description="Disordered" evidence="4">
    <location>
        <begin position="1"/>
        <end position="53"/>
    </location>
</feature>
<feature type="region of interest" description="Disordered" evidence="4">
    <location>
        <begin position="232"/>
        <end position="261"/>
    </location>
</feature>
<dbReference type="GeneID" id="30197611"/>
<feature type="compositionally biased region" description="Low complexity" evidence="4">
    <location>
        <begin position="235"/>
        <end position="258"/>
    </location>
</feature>
<keyword evidence="1" id="KW-0597">Phosphoprotein</keyword>
<dbReference type="EMBL" id="KV454208">
    <property type="protein sequence ID" value="ODQ61944.1"/>
    <property type="molecule type" value="Genomic_DNA"/>
</dbReference>
<dbReference type="Proteomes" id="UP000094112">
    <property type="component" value="Unassembled WGS sequence"/>
</dbReference>
<evidence type="ECO:0000313" key="6">
    <source>
        <dbReference type="EMBL" id="ODQ61944.1"/>
    </source>
</evidence>
<feature type="domain" description="RRM" evidence="5">
    <location>
        <begin position="404"/>
        <end position="502"/>
    </location>
</feature>
<dbReference type="Pfam" id="PF00076">
    <property type="entry name" value="RRM_1"/>
    <property type="match status" value="1"/>
</dbReference>
<dbReference type="STRING" id="683960.A0A1E3P9R1"/>
<evidence type="ECO:0000256" key="1">
    <source>
        <dbReference type="ARBA" id="ARBA00022553"/>
    </source>
</evidence>
<gene>
    <name evidence="6" type="ORF">WICANDRAFT_102791</name>
</gene>
<reference evidence="6 7" key="1">
    <citation type="journal article" date="2016" name="Proc. Natl. Acad. Sci. U.S.A.">
        <title>Comparative genomics of biotechnologically important yeasts.</title>
        <authorList>
            <person name="Riley R."/>
            <person name="Haridas S."/>
            <person name="Wolfe K.H."/>
            <person name="Lopes M.R."/>
            <person name="Hittinger C.T."/>
            <person name="Goeker M."/>
            <person name="Salamov A.A."/>
            <person name="Wisecaver J.H."/>
            <person name="Long T.M."/>
            <person name="Calvey C.H."/>
            <person name="Aerts A.L."/>
            <person name="Barry K.W."/>
            <person name="Choi C."/>
            <person name="Clum A."/>
            <person name="Coughlan A.Y."/>
            <person name="Deshpande S."/>
            <person name="Douglass A.P."/>
            <person name="Hanson S.J."/>
            <person name="Klenk H.-P."/>
            <person name="LaButti K.M."/>
            <person name="Lapidus A."/>
            <person name="Lindquist E.A."/>
            <person name="Lipzen A.M."/>
            <person name="Meier-Kolthoff J.P."/>
            <person name="Ohm R.A."/>
            <person name="Otillar R.P."/>
            <person name="Pangilinan J.L."/>
            <person name="Peng Y."/>
            <person name="Rokas A."/>
            <person name="Rosa C.A."/>
            <person name="Scheuner C."/>
            <person name="Sibirny A.A."/>
            <person name="Slot J.C."/>
            <person name="Stielow J.B."/>
            <person name="Sun H."/>
            <person name="Kurtzman C.P."/>
            <person name="Blackwell M."/>
            <person name="Grigoriev I.V."/>
            <person name="Jeffries T.W."/>
        </authorList>
    </citation>
    <scope>NUCLEOTIDE SEQUENCE [LARGE SCALE GENOMIC DNA]</scope>
    <source>
        <strain evidence="7">ATCC 58044 / CBS 1984 / NCYC 433 / NRRL Y-366-8</strain>
    </source>
</reference>
<keyword evidence="7" id="KW-1185">Reference proteome</keyword>
<dbReference type="InterPro" id="IPR035979">
    <property type="entry name" value="RBD_domain_sf"/>
</dbReference>
<protein>
    <recommendedName>
        <fullName evidence="5">RRM domain-containing protein</fullName>
    </recommendedName>
</protein>
<dbReference type="GO" id="GO:0003723">
    <property type="term" value="F:RNA binding"/>
    <property type="evidence" value="ECO:0007669"/>
    <property type="project" value="UniProtKB-UniRule"/>
</dbReference>
<feature type="compositionally biased region" description="Polar residues" evidence="4">
    <location>
        <begin position="21"/>
        <end position="34"/>
    </location>
</feature>